<dbReference type="AlphaFoldDB" id="A0A2V3Y4P6"/>
<dbReference type="Gene3D" id="1.10.1790.10">
    <property type="entry name" value="PRD domain"/>
    <property type="match status" value="2"/>
</dbReference>
<feature type="domain" description="PRD" evidence="8">
    <location>
        <begin position="171"/>
        <end position="279"/>
    </location>
</feature>
<evidence type="ECO:0000313" key="9">
    <source>
        <dbReference type="EMBL" id="PXX51936.1"/>
    </source>
</evidence>
<dbReference type="InterPro" id="IPR036095">
    <property type="entry name" value="PTS_EIIB-like_sf"/>
</dbReference>
<evidence type="ECO:0000256" key="1">
    <source>
        <dbReference type="ARBA" id="ARBA00022679"/>
    </source>
</evidence>
<dbReference type="InterPro" id="IPR013196">
    <property type="entry name" value="HTH_11"/>
</dbReference>
<dbReference type="CDD" id="cd05568">
    <property type="entry name" value="PTS_IIB_bgl_like"/>
    <property type="match status" value="1"/>
</dbReference>
<dbReference type="InterPro" id="IPR036388">
    <property type="entry name" value="WH-like_DNA-bd_sf"/>
</dbReference>
<reference evidence="9 10" key="1">
    <citation type="submission" date="2018-05" db="EMBL/GenBank/DDBJ databases">
        <title>Genomic Encyclopedia of Type Strains, Phase IV (KMG-IV): sequencing the most valuable type-strain genomes for metagenomic binning, comparative biology and taxonomic classification.</title>
        <authorList>
            <person name="Goeker M."/>
        </authorList>
    </citation>
    <scope>NUCLEOTIDE SEQUENCE [LARGE SCALE GENOMIC DNA]</scope>
    <source>
        <strain evidence="9 10">DSM 24995</strain>
    </source>
</reference>
<keyword evidence="5" id="KW-0804">Transcription</keyword>
<dbReference type="Proteomes" id="UP000248057">
    <property type="component" value="Unassembled WGS sequence"/>
</dbReference>
<evidence type="ECO:0000259" key="7">
    <source>
        <dbReference type="PROSITE" id="PS51099"/>
    </source>
</evidence>
<dbReference type="SUPFAM" id="SSF63520">
    <property type="entry name" value="PTS-regulatory domain, PRD"/>
    <property type="match status" value="2"/>
</dbReference>
<feature type="domain" description="PTS EIIA type-2" evidence="6">
    <location>
        <begin position="490"/>
        <end position="629"/>
    </location>
</feature>
<dbReference type="Pfam" id="PF08279">
    <property type="entry name" value="HTH_11"/>
    <property type="match status" value="1"/>
</dbReference>
<evidence type="ECO:0000259" key="8">
    <source>
        <dbReference type="PROSITE" id="PS51372"/>
    </source>
</evidence>
<evidence type="ECO:0000313" key="10">
    <source>
        <dbReference type="Proteomes" id="UP000248057"/>
    </source>
</evidence>
<proteinExistence type="predicted"/>
<dbReference type="Pfam" id="PF00874">
    <property type="entry name" value="PRD"/>
    <property type="match status" value="2"/>
</dbReference>
<name>A0A2V3Y4P6_9FIRM</name>
<dbReference type="InterPro" id="IPR007737">
    <property type="entry name" value="Mga_HTH"/>
</dbReference>
<dbReference type="PANTHER" id="PTHR30185">
    <property type="entry name" value="CRYPTIC BETA-GLUCOSIDE BGL OPERON ANTITERMINATOR"/>
    <property type="match status" value="1"/>
</dbReference>
<feature type="domain" description="PTS EIIB type-2" evidence="7">
    <location>
        <begin position="397"/>
        <end position="488"/>
    </location>
</feature>
<dbReference type="InterPro" id="IPR013011">
    <property type="entry name" value="PTS_EIIB_2"/>
</dbReference>
<organism evidence="9 10">
    <name type="scientific">Hungatella effluvii</name>
    <dbReference type="NCBI Taxonomy" id="1096246"/>
    <lineage>
        <taxon>Bacteria</taxon>
        <taxon>Bacillati</taxon>
        <taxon>Bacillota</taxon>
        <taxon>Clostridia</taxon>
        <taxon>Lachnospirales</taxon>
        <taxon>Lachnospiraceae</taxon>
        <taxon>Hungatella</taxon>
    </lineage>
</organism>
<dbReference type="GeneID" id="86062428"/>
<evidence type="ECO:0000259" key="6">
    <source>
        <dbReference type="PROSITE" id="PS51094"/>
    </source>
</evidence>
<dbReference type="Gene3D" id="3.40.930.10">
    <property type="entry name" value="Mannitol-specific EII, Chain A"/>
    <property type="match status" value="1"/>
</dbReference>
<keyword evidence="2" id="KW-0677">Repeat</keyword>
<dbReference type="GO" id="GO:0008982">
    <property type="term" value="F:protein-N(PI)-phosphohistidine-sugar phosphotransferase activity"/>
    <property type="evidence" value="ECO:0007669"/>
    <property type="project" value="InterPro"/>
</dbReference>
<dbReference type="PROSITE" id="PS51099">
    <property type="entry name" value="PTS_EIIB_TYPE_2"/>
    <property type="match status" value="1"/>
</dbReference>
<evidence type="ECO:0000256" key="4">
    <source>
        <dbReference type="ARBA" id="ARBA00023159"/>
    </source>
</evidence>
<dbReference type="Gene3D" id="1.10.10.10">
    <property type="entry name" value="Winged helix-like DNA-binding domain superfamily/Winged helix DNA-binding domain"/>
    <property type="match status" value="2"/>
</dbReference>
<dbReference type="PROSITE" id="PS51372">
    <property type="entry name" value="PRD_2"/>
    <property type="match status" value="2"/>
</dbReference>
<dbReference type="InterPro" id="IPR036390">
    <property type="entry name" value="WH_DNA-bd_sf"/>
</dbReference>
<dbReference type="SUPFAM" id="SSF55804">
    <property type="entry name" value="Phoshotransferase/anion transport protein"/>
    <property type="match status" value="1"/>
</dbReference>
<dbReference type="PANTHER" id="PTHR30185:SF13">
    <property type="entry name" value="LICABCH OPERON REGULATOR-RELATED"/>
    <property type="match status" value="1"/>
</dbReference>
<dbReference type="InterPro" id="IPR050661">
    <property type="entry name" value="BglG_antiterminators"/>
</dbReference>
<dbReference type="Pfam" id="PF05043">
    <property type="entry name" value="Mga"/>
    <property type="match status" value="1"/>
</dbReference>
<comment type="caution">
    <text evidence="9">The sequence shown here is derived from an EMBL/GenBank/DDBJ whole genome shotgun (WGS) entry which is preliminary data.</text>
</comment>
<dbReference type="InterPro" id="IPR036634">
    <property type="entry name" value="PRD_sf"/>
</dbReference>
<dbReference type="InterPro" id="IPR011608">
    <property type="entry name" value="PRD"/>
</dbReference>
<gene>
    <name evidence="9" type="ORF">DFR60_10819</name>
</gene>
<keyword evidence="1" id="KW-0808">Transferase</keyword>
<dbReference type="Pfam" id="PF00359">
    <property type="entry name" value="PTS_EIIA_2"/>
    <property type="match status" value="1"/>
</dbReference>
<dbReference type="GO" id="GO:0006355">
    <property type="term" value="P:regulation of DNA-templated transcription"/>
    <property type="evidence" value="ECO:0007669"/>
    <property type="project" value="InterPro"/>
</dbReference>
<dbReference type="GO" id="GO:0009401">
    <property type="term" value="P:phosphoenolpyruvate-dependent sugar phosphotransferase system"/>
    <property type="evidence" value="ECO:0007669"/>
    <property type="project" value="InterPro"/>
</dbReference>
<sequence length="638" mass="73519">MEKRERQLLAALQGASCLTADQLAALLNVSNRTVRTAIKNLSQLLPANGARIEVRRGNGYCLRIDEPSCFETFCRSIQEQQQEQFLPNSSEERIRYVLDYLLNASEYVKTEDLSEMLYISRRTLADDMKTVEKLLAEYNLTLKKKPGYGIKVEGDEMHLRLCIATYAAGYRNPCEETDILSQIAEIVRASLQESNLYVSEPAFQNLVVHIFIAIKRVEDGHYIPLSVDMIQMAELQKEMKAAKMLVEALEQRFSFRFPEAEQHYIAIHLAGKQFMEVRESDTGNLVISHEISCLVTDMLQAVYEAFHFDFRNDLELRMSLCQHIVPLAIRLQYGLKLKNPMLREIKERYALAYMMALQACSIIATYCQKQLSEDESGYFALAFALALERKKSRIAKKNVLLVCASGKGSAQLMLYRYQEEFGSYINHIEACDVNHIAQKDLTQFDYIFTTVPIPIRVPVPIQEVEYFLEEQDIKVVKKVLTNRSAGSVRRYYCPEFFLTGLDFKTKEEILSYMCQHIEKRQEMPPGFFESVMKREHLSSTDFGNLAAMPHPFEALSETTFVCVGILKEPVLWGTREVQIVFLTAIENKENRDLQRFYQVTSKLLLNSGYIHELLQKQEFSVLEEILAGIELEIDNRRE</sequence>
<keyword evidence="10" id="KW-1185">Reference proteome</keyword>
<evidence type="ECO:0000256" key="3">
    <source>
        <dbReference type="ARBA" id="ARBA00023015"/>
    </source>
</evidence>
<feature type="domain" description="PRD" evidence="8">
    <location>
        <begin position="286"/>
        <end position="393"/>
    </location>
</feature>
<dbReference type="InterPro" id="IPR002178">
    <property type="entry name" value="PTS_EIIA_type-2_dom"/>
</dbReference>
<dbReference type="Gene3D" id="3.40.50.2300">
    <property type="match status" value="1"/>
</dbReference>
<evidence type="ECO:0000256" key="2">
    <source>
        <dbReference type="ARBA" id="ARBA00022737"/>
    </source>
</evidence>
<evidence type="ECO:0000256" key="5">
    <source>
        <dbReference type="ARBA" id="ARBA00023163"/>
    </source>
</evidence>
<dbReference type="InterPro" id="IPR016152">
    <property type="entry name" value="PTrfase/Anion_transptr"/>
</dbReference>
<protein>
    <submittedName>
        <fullName evidence="9">Lichenan operon transcriptional antiterminator</fullName>
    </submittedName>
</protein>
<accession>A0A2V3Y4P6</accession>
<keyword evidence="4" id="KW-0010">Activator</keyword>
<keyword evidence="3" id="KW-0805">Transcription regulation</keyword>
<dbReference type="SUPFAM" id="SSF46785">
    <property type="entry name" value="Winged helix' DNA-binding domain"/>
    <property type="match status" value="2"/>
</dbReference>
<dbReference type="SUPFAM" id="SSF52794">
    <property type="entry name" value="PTS system IIB component-like"/>
    <property type="match status" value="1"/>
</dbReference>
<dbReference type="RefSeq" id="WP_110323759.1">
    <property type="nucleotide sequence ID" value="NZ_QJKD01000008.1"/>
</dbReference>
<dbReference type="EMBL" id="QJKD01000008">
    <property type="protein sequence ID" value="PXX51936.1"/>
    <property type="molecule type" value="Genomic_DNA"/>
</dbReference>
<dbReference type="PROSITE" id="PS51094">
    <property type="entry name" value="PTS_EIIA_TYPE_2"/>
    <property type="match status" value="1"/>
</dbReference>